<feature type="transmembrane region" description="Helical" evidence="7">
    <location>
        <begin position="260"/>
        <end position="278"/>
    </location>
</feature>
<keyword evidence="5 7" id="KW-0472">Membrane</keyword>
<dbReference type="PANTHER" id="PTHR31632">
    <property type="entry name" value="IRON TRANSPORTER FTH1"/>
    <property type="match status" value="1"/>
</dbReference>
<dbReference type="PANTHER" id="PTHR31632:SF2">
    <property type="entry name" value="PLASMA MEMBRANE IRON PERMEASE"/>
    <property type="match status" value="1"/>
</dbReference>
<keyword evidence="4 7" id="KW-1133">Transmembrane helix</keyword>
<reference evidence="8" key="1">
    <citation type="submission" date="2021-01" db="EMBL/GenBank/DDBJ databases">
        <authorList>
            <person name="Corre E."/>
            <person name="Pelletier E."/>
            <person name="Niang G."/>
            <person name="Scheremetjew M."/>
            <person name="Finn R."/>
            <person name="Kale V."/>
            <person name="Holt S."/>
            <person name="Cochrane G."/>
            <person name="Meng A."/>
            <person name="Brown T."/>
            <person name="Cohen L."/>
        </authorList>
    </citation>
    <scope>NUCLEOTIDE SEQUENCE</scope>
    <source>
        <strain evidence="8">Grunow 1884</strain>
    </source>
</reference>
<evidence type="ECO:0000313" key="8">
    <source>
        <dbReference type="EMBL" id="CAD9359597.1"/>
    </source>
</evidence>
<accession>A0A7S2A6Q8</accession>
<comment type="subcellular location">
    <subcellularLocation>
        <location evidence="1">Membrane</location>
        <topology evidence="1">Multi-pass membrane protein</topology>
    </subcellularLocation>
</comment>
<gene>
    <name evidence="8" type="ORF">OSIN01602_LOCUS19986</name>
</gene>
<protein>
    <recommendedName>
        <fullName evidence="9">Iron permease FTR1</fullName>
    </recommendedName>
</protein>
<evidence type="ECO:0000256" key="5">
    <source>
        <dbReference type="ARBA" id="ARBA00023136"/>
    </source>
</evidence>
<name>A0A7S2A6Q8_TRICV</name>
<evidence type="ECO:0000256" key="3">
    <source>
        <dbReference type="ARBA" id="ARBA00022692"/>
    </source>
</evidence>
<evidence type="ECO:0000256" key="2">
    <source>
        <dbReference type="ARBA" id="ARBA00008333"/>
    </source>
</evidence>
<evidence type="ECO:0000256" key="7">
    <source>
        <dbReference type="SAM" id="Phobius"/>
    </source>
</evidence>
<feature type="region of interest" description="Disordered" evidence="6">
    <location>
        <begin position="303"/>
        <end position="327"/>
    </location>
</feature>
<dbReference type="GO" id="GO:0015093">
    <property type="term" value="F:ferrous iron transmembrane transporter activity"/>
    <property type="evidence" value="ECO:0007669"/>
    <property type="project" value="TreeGrafter"/>
</dbReference>
<evidence type="ECO:0000256" key="1">
    <source>
        <dbReference type="ARBA" id="ARBA00004141"/>
    </source>
</evidence>
<dbReference type="AlphaFoldDB" id="A0A7S2A6Q8"/>
<feature type="transmembrane region" description="Helical" evidence="7">
    <location>
        <begin position="57"/>
        <end position="77"/>
    </location>
</feature>
<dbReference type="GO" id="GO:0033573">
    <property type="term" value="C:high-affinity iron permease complex"/>
    <property type="evidence" value="ECO:0007669"/>
    <property type="project" value="InterPro"/>
</dbReference>
<feature type="transmembrane region" description="Helical" evidence="7">
    <location>
        <begin position="195"/>
        <end position="214"/>
    </location>
</feature>
<feature type="transmembrane region" description="Helical" evidence="7">
    <location>
        <begin position="165"/>
        <end position="188"/>
    </location>
</feature>
<dbReference type="InterPro" id="IPR004923">
    <property type="entry name" value="FTR1/Fip1/EfeU"/>
</dbReference>
<comment type="similarity">
    <text evidence="2">Belongs to the oxidase-dependent Fe transporter (OFeT) (TC 9.A.10.1) family.</text>
</comment>
<dbReference type="EMBL" id="HBGO01034585">
    <property type="protein sequence ID" value="CAD9359597.1"/>
    <property type="molecule type" value="Transcribed_RNA"/>
</dbReference>
<organism evidence="8">
    <name type="scientific">Trieres chinensis</name>
    <name type="common">Marine centric diatom</name>
    <name type="synonym">Odontella sinensis</name>
    <dbReference type="NCBI Taxonomy" id="1514140"/>
    <lineage>
        <taxon>Eukaryota</taxon>
        <taxon>Sar</taxon>
        <taxon>Stramenopiles</taxon>
        <taxon>Ochrophyta</taxon>
        <taxon>Bacillariophyta</taxon>
        <taxon>Mediophyceae</taxon>
        <taxon>Biddulphiophycidae</taxon>
        <taxon>Eupodiscales</taxon>
        <taxon>Parodontellaceae</taxon>
        <taxon>Trieres</taxon>
    </lineage>
</organism>
<evidence type="ECO:0000256" key="4">
    <source>
        <dbReference type="ARBA" id="ARBA00022989"/>
    </source>
</evidence>
<keyword evidence="3 7" id="KW-0812">Transmembrane</keyword>
<proteinExistence type="inferred from homology"/>
<evidence type="ECO:0008006" key="9">
    <source>
        <dbReference type="Google" id="ProtNLM"/>
    </source>
</evidence>
<sequence>MGADSSRLFDFAIMTICAREVLEGAIIVGQYRTVLHKSDNWEGDKLKEGLQCITRSALYATALAVVVILAVAIPLGVTTQNLDEKVADIIEGVSKVVAAICILQLSWKIPKWLGLYKSKKEITGDAVVGLTLRSIRFNVMWNIWREVAEVGVFLIPFFLGGKAIAVPLSALAGCVLSAVLGAGIYVANQRMTRKWILAFFMSALTGMLSVGLFVGGCHEFEEVWGETKKVWKIQNQFWAHKRLPMVILKPFGYSASRTQLQIACFWCWLTLLIVGHVWKWYSAKKITEAAELAKRELEEAKLNKDGDNQQLESSDEEEGNFKSEGQV</sequence>
<evidence type="ECO:0000256" key="6">
    <source>
        <dbReference type="SAM" id="MobiDB-lite"/>
    </source>
</evidence>